<organism evidence="3 4">
    <name type="scientific">Chryseolinea lacunae</name>
    <dbReference type="NCBI Taxonomy" id="2801331"/>
    <lineage>
        <taxon>Bacteria</taxon>
        <taxon>Pseudomonadati</taxon>
        <taxon>Bacteroidota</taxon>
        <taxon>Cytophagia</taxon>
        <taxon>Cytophagales</taxon>
        <taxon>Fulvivirgaceae</taxon>
        <taxon>Chryseolinea</taxon>
    </lineage>
</organism>
<dbReference type="Pfam" id="PF14028">
    <property type="entry name" value="Lant_dehydr_C"/>
    <property type="match status" value="1"/>
</dbReference>
<evidence type="ECO:0000313" key="4">
    <source>
        <dbReference type="Proteomes" id="UP000613030"/>
    </source>
</evidence>
<evidence type="ECO:0000259" key="2">
    <source>
        <dbReference type="Pfam" id="PF14028"/>
    </source>
</evidence>
<dbReference type="NCBIfam" id="TIGR03891">
    <property type="entry name" value="thiopep_ocin"/>
    <property type="match status" value="1"/>
</dbReference>
<evidence type="ECO:0000259" key="1">
    <source>
        <dbReference type="Pfam" id="PF04738"/>
    </source>
</evidence>
<gene>
    <name evidence="3" type="ORF">JI741_07495</name>
</gene>
<feature type="domain" description="Lantibiotic dehydratase N-terminal" evidence="1">
    <location>
        <begin position="46"/>
        <end position="694"/>
    </location>
</feature>
<evidence type="ECO:0000313" key="3">
    <source>
        <dbReference type="EMBL" id="MBL0741059.1"/>
    </source>
</evidence>
<dbReference type="InterPro" id="IPR023809">
    <property type="entry name" value="Thiopep_bacteriocin_synth_dom"/>
</dbReference>
<proteinExistence type="predicted"/>
<dbReference type="Pfam" id="PF04738">
    <property type="entry name" value="Lant_dehydr_N"/>
    <property type="match status" value="1"/>
</dbReference>
<keyword evidence="4" id="KW-1185">Reference proteome</keyword>
<accession>A0ABS1KNN4</accession>
<dbReference type="Proteomes" id="UP000613030">
    <property type="component" value="Unassembled WGS sequence"/>
</dbReference>
<sequence length="1058" mass="121949">MHIKKSKNGKYKAFDEFYLRAPVYPLNNIFSIPNDIEVLIKELLNDKYFLSSLYLASRDLFNRSLLIKEGSTSSEDTSKIYSAIMRYWLRMSSRSTPFGTFAGIAMGKIGEITKLCIQPPADHLIYSRLDSTILCGISDYLASVPEIFERLKFHTNSSIYPVGDRVKYVEFKTVNSKRIYSIAEVERQPALDAIMSRARNGAEVGDLLTVIDDGNTSLEERRDFVMEVIANNILVHELSPNVTGKPHLEALIEKLSRIPAATAYVGQLQEIQKILNSGRIGLADMDRLEEIVVSIIGGHLKKEHLVHSDLFLSTKGISLEKEWVDQLAIDIEKVLDLKKNSKFSSMSYFKERFFERYEFREVPLAYALDPEIGIGYGDFDNTNTDHPALLDNLIFKNERDEQKVPLSDFDELLNFKLHEAIRCGAFEITFSEEELQKHSNSEFDSTSDCLYIRGTLLREPEENSSMKFILLDYNPSSATTGLGRFCHGNPEFALKVRNYNQVEESFSKDCIFAEVAYLQEPHMVNLTSRPVLREFEIPYLVNSSVSEEFQIPIDDLLLSIINNELVLRSRRLGKRVIPKMTNAHNYRTKGLPIYAFLCDLRFQNINHGSLINWGPNDLLPFLPRTTYKNIIITRARWRLNSKDHANCKRLAENQRVNYIKQVCLEIGMPRFVAISQADNELPIDLANVHCVDILFDKLFKTDFLILLEFPQGSSNCVVNDVDGKGFFNEIVIPLRRTDETPNVSLTLRKYSQIPQRHFVPGSDWLYVKVFCGFKFAETVLLDIVGPIVEELLKEKVIDRWFFIRYNLPDPHLRLRFHGQDLLWNKVIQYLMAKLQPLIESDMIAKVDTDTYVREIERYGSETIVDSEHLFFFDSAAVLKFLFLLREENDESLRVTFALKGIDRLLDDFGLAIESRKELMLSLRNGFLEEVKGDGELIRQLDLNYRSKMKEIQLFMTTHLQNDTVSDEILSILDERSSSLKKVAQGICLKVTGHADRALYDLLSSYLHMFINRLFTSSQRKQELVLYHYMFKYYNSICARNKQIIESSNSNEHKLVQGV</sequence>
<reference evidence="3 4" key="1">
    <citation type="submission" date="2021-01" db="EMBL/GenBank/DDBJ databases">
        <title>Chryseolinea sp. Jin1 Genome sequencing and assembly.</title>
        <authorList>
            <person name="Kim I."/>
        </authorList>
    </citation>
    <scope>NUCLEOTIDE SEQUENCE [LARGE SCALE GENOMIC DNA]</scope>
    <source>
        <strain evidence="3 4">Jin1</strain>
    </source>
</reference>
<feature type="domain" description="Thiopeptide-type bacteriocin biosynthesis" evidence="2">
    <location>
        <begin position="764"/>
        <end position="1033"/>
    </location>
</feature>
<dbReference type="EMBL" id="JAERRB010000002">
    <property type="protein sequence ID" value="MBL0741059.1"/>
    <property type="molecule type" value="Genomic_DNA"/>
</dbReference>
<comment type="caution">
    <text evidence="3">The sequence shown here is derived from an EMBL/GenBank/DDBJ whole genome shotgun (WGS) entry which is preliminary data.</text>
</comment>
<name>A0ABS1KNN4_9BACT</name>
<protein>
    <submittedName>
        <fullName evidence="3">Lantibiotic dehydratase</fullName>
    </submittedName>
</protein>
<dbReference type="InterPro" id="IPR006827">
    <property type="entry name" value="Lant_deHydtase_N"/>
</dbReference>
<dbReference type="RefSeq" id="WP_202008421.1">
    <property type="nucleotide sequence ID" value="NZ_JAERRB010000002.1"/>
</dbReference>